<dbReference type="EMBL" id="MU858264">
    <property type="protein sequence ID" value="KAK4207986.1"/>
    <property type="molecule type" value="Genomic_DNA"/>
</dbReference>
<feature type="signal peptide" evidence="3">
    <location>
        <begin position="1"/>
        <end position="25"/>
    </location>
</feature>
<dbReference type="InterPro" id="IPR038765">
    <property type="entry name" value="Papain-like_cys_pep_sf"/>
</dbReference>
<reference evidence="5" key="1">
    <citation type="journal article" date="2023" name="Mol. Phylogenet. Evol.">
        <title>Genome-scale phylogeny and comparative genomics of the fungal order Sordariales.</title>
        <authorList>
            <person name="Hensen N."/>
            <person name="Bonometti L."/>
            <person name="Westerberg I."/>
            <person name="Brannstrom I.O."/>
            <person name="Guillou S."/>
            <person name="Cros-Aarteil S."/>
            <person name="Calhoun S."/>
            <person name="Haridas S."/>
            <person name="Kuo A."/>
            <person name="Mondo S."/>
            <person name="Pangilinan J."/>
            <person name="Riley R."/>
            <person name="LaButti K."/>
            <person name="Andreopoulos B."/>
            <person name="Lipzen A."/>
            <person name="Chen C."/>
            <person name="Yan M."/>
            <person name="Daum C."/>
            <person name="Ng V."/>
            <person name="Clum A."/>
            <person name="Steindorff A."/>
            <person name="Ohm R.A."/>
            <person name="Martin F."/>
            <person name="Silar P."/>
            <person name="Natvig D.O."/>
            <person name="Lalanne C."/>
            <person name="Gautier V."/>
            <person name="Ament-Velasquez S.L."/>
            <person name="Kruys A."/>
            <person name="Hutchinson M.I."/>
            <person name="Powell A.J."/>
            <person name="Barry K."/>
            <person name="Miller A.N."/>
            <person name="Grigoriev I.V."/>
            <person name="Debuchy R."/>
            <person name="Gladieux P."/>
            <person name="Hiltunen Thoren M."/>
            <person name="Johannesson H."/>
        </authorList>
    </citation>
    <scope>NUCLEOTIDE SEQUENCE</scope>
    <source>
        <strain evidence="5">PSN293</strain>
    </source>
</reference>
<feature type="compositionally biased region" description="Polar residues" evidence="2">
    <location>
        <begin position="552"/>
        <end position="562"/>
    </location>
</feature>
<evidence type="ECO:0000259" key="4">
    <source>
        <dbReference type="SMART" id="SM00645"/>
    </source>
</evidence>
<dbReference type="GO" id="GO:0006508">
    <property type="term" value="P:proteolysis"/>
    <property type="evidence" value="ECO:0007669"/>
    <property type="project" value="InterPro"/>
</dbReference>
<keyword evidence="3" id="KW-0732">Signal</keyword>
<dbReference type="Pfam" id="PF00112">
    <property type="entry name" value="Peptidase_C1"/>
    <property type="match status" value="1"/>
</dbReference>
<dbReference type="GO" id="GO:0008234">
    <property type="term" value="F:cysteine-type peptidase activity"/>
    <property type="evidence" value="ECO:0007669"/>
    <property type="project" value="InterPro"/>
</dbReference>
<comment type="similarity">
    <text evidence="1">Belongs to the peptidase C1 family.</text>
</comment>
<feature type="chain" id="PRO_5043033830" description="Peptidase C1A papain C-terminal domain-containing protein" evidence="3">
    <location>
        <begin position="26"/>
        <end position="770"/>
    </location>
</feature>
<dbReference type="Proteomes" id="UP001301769">
    <property type="component" value="Unassembled WGS sequence"/>
</dbReference>
<accession>A0AAN6XWP5</accession>
<proteinExistence type="inferred from homology"/>
<dbReference type="PANTHER" id="PTHR12411">
    <property type="entry name" value="CYSTEINE PROTEASE FAMILY C1-RELATED"/>
    <property type="match status" value="1"/>
</dbReference>
<evidence type="ECO:0000256" key="3">
    <source>
        <dbReference type="SAM" id="SignalP"/>
    </source>
</evidence>
<evidence type="ECO:0000256" key="2">
    <source>
        <dbReference type="SAM" id="MobiDB-lite"/>
    </source>
</evidence>
<feature type="region of interest" description="Disordered" evidence="2">
    <location>
        <begin position="70"/>
        <end position="97"/>
    </location>
</feature>
<dbReference type="Gene3D" id="3.90.70.10">
    <property type="entry name" value="Cysteine proteinases"/>
    <property type="match status" value="1"/>
</dbReference>
<protein>
    <recommendedName>
        <fullName evidence="4">Peptidase C1A papain C-terminal domain-containing protein</fullName>
    </recommendedName>
</protein>
<dbReference type="AlphaFoldDB" id="A0AAN6XWP5"/>
<feature type="domain" description="Peptidase C1A papain C-terminal" evidence="4">
    <location>
        <begin position="106"/>
        <end position="376"/>
    </location>
</feature>
<evidence type="ECO:0000313" key="6">
    <source>
        <dbReference type="Proteomes" id="UP001301769"/>
    </source>
</evidence>
<dbReference type="InterPro" id="IPR000668">
    <property type="entry name" value="Peptidase_C1A_C"/>
</dbReference>
<evidence type="ECO:0000313" key="5">
    <source>
        <dbReference type="EMBL" id="KAK4207986.1"/>
    </source>
</evidence>
<evidence type="ECO:0000256" key="1">
    <source>
        <dbReference type="ARBA" id="ARBA00008455"/>
    </source>
</evidence>
<sequence length="770" mass="84638">MAVCLTTMLLRASRFLLLCAVSGVAIPLNAETDPISPPSRRGLPLQWPAPIPADKVGPIDWSTLAPPSVTYPSHYPPPRQAPTKPKSNLKQTTTFDGDDDDELWALYSRVDWRNRTSPVSSTSTKPDPSHYQNFITTPQNQGRCASCWAFAATALIEAQIRIEHGIWSKRSESDVHDGVGASCESVGNIHETLAWLAGNWDHIYGPGVQTENITLSEEERRAKAMGVADWACDPYEDTNHGYEHCADRAGRATHIPGYTALGTIDDQKRWLREYGPVVATFVLYLDFERWGYDYGANKRKVKEQIYRYDGASGNTSTGNHIALVVGYDDHWGAIEGERAGGAWIVKNSWGAGWGDGGYVYFGYNEANIDGWIKYGIANVSPDSWSRKRHQSGNMLQSSNGQLHRNFELMLAGPGLNGTANGFSHLSRDGTSKQWNTVSQATKSDRIFGQPVIVGTSYNKGEFHALFQDAETGVQHWVLGDGNNSTTGWASVTRIRSSSGIQPIEGHPGFVQADDSGLVMVVRHSDGSLREWQRHSPSPSNPSPTWRPASTLFPPQNYGSAESSVSITQSGASLIQSNIGHDLYSPEGTSQRSNNLYVVAIRSDGKMQLFWRPGSGSASRSPDPARWNAGEIFGSDLILPADTGNRKGTSSGPVMIQSFTNTQNETSIGDFHLVVVAPKAGAVQHWRRRNDDIHVREPTPNGASDKWDLLEETAGPEGSRIKNVWSLVQGSFNGRMHMVTEQEDGGFGYWEWDPHGEGGKRWAFVEALPRL</sequence>
<name>A0AAN6XWP5_9PEZI</name>
<dbReference type="SMART" id="SM00645">
    <property type="entry name" value="Pept_C1"/>
    <property type="match status" value="1"/>
</dbReference>
<dbReference type="SUPFAM" id="SSF54001">
    <property type="entry name" value="Cysteine proteinases"/>
    <property type="match status" value="1"/>
</dbReference>
<organism evidence="5 6">
    <name type="scientific">Rhypophila decipiens</name>
    <dbReference type="NCBI Taxonomy" id="261697"/>
    <lineage>
        <taxon>Eukaryota</taxon>
        <taxon>Fungi</taxon>
        <taxon>Dikarya</taxon>
        <taxon>Ascomycota</taxon>
        <taxon>Pezizomycotina</taxon>
        <taxon>Sordariomycetes</taxon>
        <taxon>Sordariomycetidae</taxon>
        <taxon>Sordariales</taxon>
        <taxon>Naviculisporaceae</taxon>
        <taxon>Rhypophila</taxon>
    </lineage>
</organism>
<feature type="region of interest" description="Disordered" evidence="2">
    <location>
        <begin position="527"/>
        <end position="562"/>
    </location>
</feature>
<keyword evidence="6" id="KW-1185">Reference proteome</keyword>
<dbReference type="InterPro" id="IPR013128">
    <property type="entry name" value="Peptidase_C1A"/>
</dbReference>
<feature type="compositionally biased region" description="Polar residues" evidence="2">
    <location>
        <begin position="85"/>
        <end position="95"/>
    </location>
</feature>
<gene>
    <name evidence="5" type="ORF">QBC37DRAFT_84981</name>
</gene>
<reference evidence="5" key="2">
    <citation type="submission" date="2023-05" db="EMBL/GenBank/DDBJ databases">
        <authorList>
            <consortium name="Lawrence Berkeley National Laboratory"/>
            <person name="Steindorff A."/>
            <person name="Hensen N."/>
            <person name="Bonometti L."/>
            <person name="Westerberg I."/>
            <person name="Brannstrom I.O."/>
            <person name="Guillou S."/>
            <person name="Cros-Aarteil S."/>
            <person name="Calhoun S."/>
            <person name="Haridas S."/>
            <person name="Kuo A."/>
            <person name="Mondo S."/>
            <person name="Pangilinan J."/>
            <person name="Riley R."/>
            <person name="Labutti K."/>
            <person name="Andreopoulos B."/>
            <person name="Lipzen A."/>
            <person name="Chen C."/>
            <person name="Yanf M."/>
            <person name="Daum C."/>
            <person name="Ng V."/>
            <person name="Clum A."/>
            <person name="Ohm R."/>
            <person name="Martin F."/>
            <person name="Silar P."/>
            <person name="Natvig D."/>
            <person name="Lalanne C."/>
            <person name="Gautier V."/>
            <person name="Ament-Velasquez S.L."/>
            <person name="Kruys A."/>
            <person name="Hutchinson M.I."/>
            <person name="Powell A.J."/>
            <person name="Barry K."/>
            <person name="Miller A.N."/>
            <person name="Grigoriev I.V."/>
            <person name="Debuchy R."/>
            <person name="Gladieux P."/>
            <person name="Thoren M.H."/>
            <person name="Johannesson H."/>
        </authorList>
    </citation>
    <scope>NUCLEOTIDE SEQUENCE</scope>
    <source>
        <strain evidence="5">PSN293</strain>
    </source>
</reference>
<comment type="caution">
    <text evidence="5">The sequence shown here is derived from an EMBL/GenBank/DDBJ whole genome shotgun (WGS) entry which is preliminary data.</text>
</comment>